<gene>
    <name evidence="3" type="ORF">DIATSA_LOCUS7733</name>
</gene>
<feature type="region of interest" description="Disordered" evidence="1">
    <location>
        <begin position="382"/>
        <end position="425"/>
    </location>
</feature>
<dbReference type="InterPro" id="IPR018379">
    <property type="entry name" value="BEN_domain"/>
</dbReference>
<evidence type="ECO:0000256" key="1">
    <source>
        <dbReference type="SAM" id="MobiDB-lite"/>
    </source>
</evidence>
<evidence type="ECO:0000313" key="3">
    <source>
        <dbReference type="EMBL" id="CAG9790043.1"/>
    </source>
</evidence>
<keyword evidence="4" id="KW-1185">Reference proteome</keyword>
<sequence>MRGRQTNNGKLFYVVQFIELPFVDIDTYVCVPDSWIISRPESLNKVVVAYPNNEDSLNIRDRVKNEEKPNQEWRLHMAVVRYESDTFDGANRWIAAHNGNKSCEIESSEEDMRDSQTESMLIRKLRSASRPFFADTKFSKPSLSVKPYKNRRKALPRITIRLPSQSLKKKVGLPRVKLDKITNAVGDGTNHPRTVSEHSKRKKSIIISSNQLIQRAQTGKAVAMDNKTSFEHIFPHQSASPKLPQKIQSSPAGQIEKKALSLTDTDAGFDDNHQENDIDDHVESESVIEEAQFLGRTPAHSPEQVPQPVSVNERSTPLVYHIHSLPEPRLQDAPARQPKEADAPKGTQLLQMLTAPTTVSRPFSRSNPLSQGNYPQWALLPSTSAGHQTPRLQGTHGDSSTEVTLSHQRPNAQGSINKKSSLPYSVTNPINPSAKSFKKKSSPATENPAVKRMCFRNITRNQSALDPQPPLFNNPVVKLVPLFAQRNQNKSPQKPIRATAIDLSTPQQNMTVSAAQNLSYLAQHSRSLVEQPDIRRYLFMQKTDLEKTARLNSQFEQHNIEHSTGRHVHLPGATNDEFTLQSEPNPFSQTIPRFPQHNNQYGLLNKDNMQEVQRHEFARELIGGAHTKSAIITQNFGNVIQFSRQNSQSRSHYHFENPPRRQELADPLLKLNANTQKTERPGVIERSPAQPKTQSQPLSNVQRGYSHQDPRVRARLGRNLTEHQISDPVVSGNLVDRVEPTTVDTEVQTAPLPDRLDEMPFTLQPGIGVVFRNPRTKKLVVDQATEMDPAMDVYQCEDGSAESAHQSAPQVAHSGCQADRNCVEEQESPFQETGNECEISIHDVELDRGECDHPDVDTASESRPASQQKPQMQQRLAVEQEMLNMYGTLFNQMGASFHYTRDLFNHLRNSILKCAEVYESMLEKIETLNKVEQLPISTSLSNVETSKAPKENVAENRTGISSGPKINHQQKNAWVLPPEYDPNNPKWTRKYQKKAPGLVELIPRTNVYVNKKELANCKRESKDCRTLARLLLTEVFSADALGVCSLTGSKAKAFTSMNLEVRPGLDEDARMVLLTFVERYGAKRGWRTDDTSAIISSIRTKILEMRAKYSQAGSD</sequence>
<feature type="region of interest" description="Disordered" evidence="1">
    <location>
        <begin position="235"/>
        <end position="254"/>
    </location>
</feature>
<organism evidence="3 4">
    <name type="scientific">Diatraea saccharalis</name>
    <name type="common">sugarcane borer</name>
    <dbReference type="NCBI Taxonomy" id="40085"/>
    <lineage>
        <taxon>Eukaryota</taxon>
        <taxon>Metazoa</taxon>
        <taxon>Ecdysozoa</taxon>
        <taxon>Arthropoda</taxon>
        <taxon>Hexapoda</taxon>
        <taxon>Insecta</taxon>
        <taxon>Pterygota</taxon>
        <taxon>Neoptera</taxon>
        <taxon>Endopterygota</taxon>
        <taxon>Lepidoptera</taxon>
        <taxon>Glossata</taxon>
        <taxon>Ditrysia</taxon>
        <taxon>Pyraloidea</taxon>
        <taxon>Crambidae</taxon>
        <taxon>Crambinae</taxon>
        <taxon>Diatraea</taxon>
    </lineage>
</organism>
<feature type="compositionally biased region" description="Polar residues" evidence="1">
    <location>
        <begin position="690"/>
        <end position="705"/>
    </location>
</feature>
<dbReference type="AlphaFoldDB" id="A0A9N9WFS9"/>
<evidence type="ECO:0000313" key="4">
    <source>
        <dbReference type="Proteomes" id="UP001153714"/>
    </source>
</evidence>
<feature type="domain" description="BEN" evidence="2">
    <location>
        <begin position="1004"/>
        <end position="1109"/>
    </location>
</feature>
<dbReference type="OrthoDB" id="6515871at2759"/>
<evidence type="ECO:0000259" key="2">
    <source>
        <dbReference type="PROSITE" id="PS51457"/>
    </source>
</evidence>
<reference evidence="3" key="2">
    <citation type="submission" date="2022-10" db="EMBL/GenBank/DDBJ databases">
        <authorList>
            <consortium name="ENA_rothamsted_submissions"/>
            <consortium name="culmorum"/>
            <person name="King R."/>
        </authorList>
    </citation>
    <scope>NUCLEOTIDE SEQUENCE</scope>
</reference>
<feature type="region of interest" description="Disordered" evidence="1">
    <location>
        <begin position="673"/>
        <end position="708"/>
    </location>
</feature>
<reference evidence="3" key="1">
    <citation type="submission" date="2021-12" db="EMBL/GenBank/DDBJ databases">
        <authorList>
            <person name="King R."/>
        </authorList>
    </citation>
    <scope>NUCLEOTIDE SEQUENCE</scope>
</reference>
<feature type="region of interest" description="Disordered" evidence="1">
    <location>
        <begin position="183"/>
        <end position="203"/>
    </location>
</feature>
<proteinExistence type="predicted"/>
<dbReference type="Proteomes" id="UP001153714">
    <property type="component" value="Chromosome 20"/>
</dbReference>
<feature type="region of interest" description="Disordered" evidence="1">
    <location>
        <begin position="942"/>
        <end position="968"/>
    </location>
</feature>
<dbReference type="PROSITE" id="PS51457">
    <property type="entry name" value="BEN"/>
    <property type="match status" value="1"/>
</dbReference>
<dbReference type="Gene3D" id="1.10.10.2590">
    <property type="entry name" value="BEN domain"/>
    <property type="match status" value="1"/>
</dbReference>
<feature type="region of interest" description="Disordered" evidence="1">
    <location>
        <begin position="848"/>
        <end position="871"/>
    </location>
</feature>
<name>A0A9N9WFS9_9NEOP</name>
<protein>
    <recommendedName>
        <fullName evidence="2">BEN domain-containing protein</fullName>
    </recommendedName>
</protein>
<dbReference type="Pfam" id="PF10523">
    <property type="entry name" value="BEN"/>
    <property type="match status" value="1"/>
</dbReference>
<dbReference type="GO" id="GO:0003677">
    <property type="term" value="F:DNA binding"/>
    <property type="evidence" value="ECO:0007669"/>
    <property type="project" value="InterPro"/>
</dbReference>
<feature type="compositionally biased region" description="Polar residues" evidence="1">
    <location>
        <begin position="859"/>
        <end position="871"/>
    </location>
</feature>
<dbReference type="EMBL" id="OU893351">
    <property type="protein sequence ID" value="CAG9790043.1"/>
    <property type="molecule type" value="Genomic_DNA"/>
</dbReference>
<accession>A0A9N9WFS9</accession>